<feature type="compositionally biased region" description="Basic and acidic residues" evidence="4">
    <location>
        <begin position="164"/>
        <end position="174"/>
    </location>
</feature>
<dbReference type="GO" id="GO:0005975">
    <property type="term" value="P:carbohydrate metabolic process"/>
    <property type="evidence" value="ECO:0007669"/>
    <property type="project" value="UniProtKB-ARBA"/>
</dbReference>
<evidence type="ECO:0000256" key="4">
    <source>
        <dbReference type="SAM" id="MobiDB-lite"/>
    </source>
</evidence>
<feature type="chain" id="PRO_5009266398" evidence="6">
    <location>
        <begin position="27"/>
        <end position="617"/>
    </location>
</feature>
<dbReference type="Gene3D" id="2.60.40.10">
    <property type="entry name" value="Immunoglobulins"/>
    <property type="match status" value="3"/>
</dbReference>
<proteinExistence type="predicted"/>
<keyword evidence="9" id="KW-1185">Reference proteome</keyword>
<feature type="domain" description="SD-repeat containing protein B" evidence="7">
    <location>
        <begin position="437"/>
        <end position="547"/>
    </location>
</feature>
<evidence type="ECO:0000313" key="9">
    <source>
        <dbReference type="Proteomes" id="UP000199092"/>
    </source>
</evidence>
<feature type="region of interest" description="Disordered" evidence="4">
    <location>
        <begin position="137"/>
        <end position="215"/>
    </location>
</feature>
<reference evidence="8 9" key="1">
    <citation type="submission" date="2016-10" db="EMBL/GenBank/DDBJ databases">
        <authorList>
            <person name="de Groot N.N."/>
        </authorList>
    </citation>
    <scope>NUCLEOTIDE SEQUENCE [LARGE SCALE GENOMIC DNA]</scope>
    <source>
        <strain evidence="8 9">DSM 21741</strain>
    </source>
</reference>
<dbReference type="PANTHER" id="PTHR23303">
    <property type="entry name" value="CARBOXYPEPTIDASE REGULATORY REGION-CONTAINING"/>
    <property type="match status" value="1"/>
</dbReference>
<keyword evidence="8" id="KW-0378">Hydrolase</keyword>
<evidence type="ECO:0000256" key="6">
    <source>
        <dbReference type="SAM" id="SignalP"/>
    </source>
</evidence>
<dbReference type="InterPro" id="IPR033764">
    <property type="entry name" value="Sdr_B"/>
</dbReference>
<dbReference type="GO" id="GO:0004180">
    <property type="term" value="F:carboxypeptidase activity"/>
    <property type="evidence" value="ECO:0007669"/>
    <property type="project" value="UniProtKB-KW"/>
</dbReference>
<organism evidence="8 9">
    <name type="scientific">Friedmanniella luteola</name>
    <dbReference type="NCBI Taxonomy" id="546871"/>
    <lineage>
        <taxon>Bacteria</taxon>
        <taxon>Bacillati</taxon>
        <taxon>Actinomycetota</taxon>
        <taxon>Actinomycetes</taxon>
        <taxon>Propionibacteriales</taxon>
        <taxon>Nocardioidaceae</taxon>
        <taxon>Friedmanniella</taxon>
    </lineage>
</organism>
<keyword evidence="8" id="KW-0645">Protease</keyword>
<keyword evidence="2" id="KW-0964">Secreted</keyword>
<evidence type="ECO:0000256" key="1">
    <source>
        <dbReference type="ARBA" id="ARBA00004613"/>
    </source>
</evidence>
<keyword evidence="8" id="KW-0121">Carboxypeptidase</keyword>
<dbReference type="STRING" id="546871.SAMN04488543_3252"/>
<keyword evidence="5" id="KW-0472">Membrane</keyword>
<evidence type="ECO:0000256" key="5">
    <source>
        <dbReference type="SAM" id="Phobius"/>
    </source>
</evidence>
<sequence length="617" mass="62558">MLRPACLAAVAALACAPALTTAPALADVTDGTLSVTVAVDLDADGSYDPETDGRQAGVHVTVADAGGGTVSGSTDDEGRFVVEPTAQLAGGRYFVTAQVPDGLGFVPAAPSDSFAPFSSTVDVSAGSQSVTLGVVAAPPTAEPTPTEPDPTLQVSEEPEPAVPETRRVVEEEPRFAVGDRVWDDGDGDGRQDDGEPGRGGVSVQLLDGDGGVVGSTTSDGDGHYLFDDLPAGTYALRFAGLGGGSKLSPAGVGPAAADSDPDYTGVTPSFTLDRGEGDVRPVDARDGLRADYLNAAVDAGVAPLRFAIASVVWQDLDVDGLLEPAEPAGRARVLLLDGTRVVATTTTDDQGRYRFSGLREGSYRVRFADLGAHRVLTRQRVGSNRAVDSAPDPVTATSEPFRLAQGTADLVPGSEVGDADADFVLTSVNAGTVGSYTITNRVWRDRNGNGVRDAGEPGVAGVVVELLDGAGDVVATTQTAASGRFSFDRLPEGQYRLRFPTLPRGLHFTTPRAGTDPTTDSDVYGNALTAPISVGEGNPVETQVAAGLTTSATAAAGTAPPPATPTATAATAATPTVASPAAAVAGSGASPLLPALAGLLLVAVGAGVLLRARLRRR</sequence>
<dbReference type="InterPro" id="IPR013783">
    <property type="entry name" value="Ig-like_fold"/>
</dbReference>
<name>A0A1H1YBS9_9ACTN</name>
<dbReference type="InterPro" id="IPR051417">
    <property type="entry name" value="SDr/BOS_complex"/>
</dbReference>
<dbReference type="Pfam" id="PF17210">
    <property type="entry name" value="SdrD_B"/>
    <property type="match status" value="3"/>
</dbReference>
<keyword evidence="5" id="KW-0812">Transmembrane</keyword>
<dbReference type="PROSITE" id="PS51257">
    <property type="entry name" value="PROKAR_LIPOPROTEIN"/>
    <property type="match status" value="1"/>
</dbReference>
<evidence type="ECO:0000259" key="7">
    <source>
        <dbReference type="Pfam" id="PF17210"/>
    </source>
</evidence>
<feature type="signal peptide" evidence="6">
    <location>
        <begin position="1"/>
        <end position="26"/>
    </location>
</feature>
<dbReference type="Proteomes" id="UP000199092">
    <property type="component" value="Chromosome I"/>
</dbReference>
<evidence type="ECO:0000313" key="8">
    <source>
        <dbReference type="EMBL" id="SDT18815.1"/>
    </source>
</evidence>
<dbReference type="AlphaFoldDB" id="A0A1H1YBS9"/>
<accession>A0A1H1YBS9</accession>
<dbReference type="GO" id="GO:0005576">
    <property type="term" value="C:extracellular region"/>
    <property type="evidence" value="ECO:0007669"/>
    <property type="project" value="UniProtKB-SubCell"/>
</dbReference>
<feature type="domain" description="SD-repeat containing protein B" evidence="7">
    <location>
        <begin position="308"/>
        <end position="409"/>
    </location>
</feature>
<keyword evidence="3 6" id="KW-0732">Signal</keyword>
<feature type="domain" description="SD-repeat containing protein B" evidence="7">
    <location>
        <begin position="176"/>
        <end position="279"/>
    </location>
</feature>
<dbReference type="SUPFAM" id="SSF117074">
    <property type="entry name" value="Hypothetical protein PA1324"/>
    <property type="match status" value="3"/>
</dbReference>
<dbReference type="EMBL" id="LT629749">
    <property type="protein sequence ID" value="SDT18815.1"/>
    <property type="molecule type" value="Genomic_DNA"/>
</dbReference>
<keyword evidence="5" id="KW-1133">Transmembrane helix</keyword>
<evidence type="ECO:0000256" key="3">
    <source>
        <dbReference type="ARBA" id="ARBA00022729"/>
    </source>
</evidence>
<feature type="transmembrane region" description="Helical" evidence="5">
    <location>
        <begin position="592"/>
        <end position="610"/>
    </location>
</feature>
<evidence type="ECO:0000256" key="2">
    <source>
        <dbReference type="ARBA" id="ARBA00022525"/>
    </source>
</evidence>
<comment type="subcellular location">
    <subcellularLocation>
        <location evidence="1">Secreted</location>
    </subcellularLocation>
</comment>
<gene>
    <name evidence="8" type="ORF">SAMN04488543_3252</name>
</gene>
<protein>
    <submittedName>
        <fullName evidence="8">Carboxypeptidase regulatory-like domain-containing protein</fullName>
    </submittedName>
</protein>
<feature type="compositionally biased region" description="Basic and acidic residues" evidence="4">
    <location>
        <begin position="180"/>
        <end position="196"/>
    </location>
</feature>